<dbReference type="AlphaFoldDB" id="A0A5A7T2W2"/>
<proteinExistence type="predicted"/>
<dbReference type="OrthoDB" id="1748971at2759"/>
<evidence type="ECO:0000313" key="1">
    <source>
        <dbReference type="EMBL" id="KAA0037812.1"/>
    </source>
</evidence>
<sequence length="232" mass="26052">MQASSTVIDNCLIDDFRFMSTNRSIPDEIVHKARTNLGINISYQKAWRAKEHMVKILHGDTVESYALIPRFFDKLVESNPGTCTALEMDDSGHFKFCFMAFGASIEGWKYCKPIIYVDGKFLKCKFGGILLTASSQDEFEYHMRCMKSVYSNIRDYLSSVGFEKWSGAYSRRRSRPGSYAHAHARAGPVAVPTDRACVGDSGRHGLYAFSAHSVMGAIIPALMHRIPSKLRS</sequence>
<protein>
    <submittedName>
        <fullName evidence="1">Protein FAR1-RELATED SEQUENCE 4</fullName>
    </submittedName>
</protein>
<reference evidence="1 2" key="1">
    <citation type="submission" date="2019-08" db="EMBL/GenBank/DDBJ databases">
        <title>Draft genome sequences of two oriental melons (Cucumis melo L. var makuwa).</title>
        <authorList>
            <person name="Kwon S.-Y."/>
        </authorList>
    </citation>
    <scope>NUCLEOTIDE SEQUENCE [LARGE SCALE GENOMIC DNA]</scope>
    <source>
        <strain evidence="2">cv. SW 3</strain>
        <tissue evidence="1">Leaf</tissue>
    </source>
</reference>
<dbReference type="EMBL" id="SSTE01018839">
    <property type="protein sequence ID" value="KAA0037812.1"/>
    <property type="molecule type" value="Genomic_DNA"/>
</dbReference>
<dbReference type="Proteomes" id="UP000321393">
    <property type="component" value="Unassembled WGS sequence"/>
</dbReference>
<comment type="caution">
    <text evidence="1">The sequence shown here is derived from an EMBL/GenBank/DDBJ whole genome shotgun (WGS) entry which is preliminary data.</text>
</comment>
<evidence type="ECO:0000313" key="2">
    <source>
        <dbReference type="Proteomes" id="UP000321393"/>
    </source>
</evidence>
<organism evidence="1 2">
    <name type="scientific">Cucumis melo var. makuwa</name>
    <name type="common">Oriental melon</name>
    <dbReference type="NCBI Taxonomy" id="1194695"/>
    <lineage>
        <taxon>Eukaryota</taxon>
        <taxon>Viridiplantae</taxon>
        <taxon>Streptophyta</taxon>
        <taxon>Embryophyta</taxon>
        <taxon>Tracheophyta</taxon>
        <taxon>Spermatophyta</taxon>
        <taxon>Magnoliopsida</taxon>
        <taxon>eudicotyledons</taxon>
        <taxon>Gunneridae</taxon>
        <taxon>Pentapetalae</taxon>
        <taxon>rosids</taxon>
        <taxon>fabids</taxon>
        <taxon>Cucurbitales</taxon>
        <taxon>Cucurbitaceae</taxon>
        <taxon>Benincaseae</taxon>
        <taxon>Cucumis</taxon>
    </lineage>
</organism>
<accession>A0A5A7T2W2</accession>
<name>A0A5A7T2W2_CUCMM</name>
<dbReference type="PANTHER" id="PTHR31973">
    <property type="entry name" value="POLYPROTEIN, PUTATIVE-RELATED"/>
    <property type="match status" value="1"/>
</dbReference>
<gene>
    <name evidence="1" type="ORF">E6C27_scaffold918G00260</name>
</gene>
<dbReference type="STRING" id="1194695.A0A5A7T2W2"/>
<dbReference type="PANTHER" id="PTHR31973:SF113">
    <property type="entry name" value="PROTEIN FAR1-RELATED SEQUENCE 5-LIKE"/>
    <property type="match status" value="1"/>
</dbReference>